<keyword evidence="3" id="KW-1185">Reference proteome</keyword>
<dbReference type="EMBL" id="PYBW01000155">
    <property type="protein sequence ID" value="PYC67084.1"/>
    <property type="molecule type" value="Genomic_DNA"/>
</dbReference>
<gene>
    <name evidence="2" type="ORF">C7C46_30775</name>
</gene>
<protein>
    <submittedName>
        <fullName evidence="2">Reductase</fullName>
    </submittedName>
</protein>
<reference evidence="2 3" key="1">
    <citation type="submission" date="2018-03" db="EMBL/GenBank/DDBJ databases">
        <title>Bioinformatic expansion and discovery of thiopeptide antibiotics.</title>
        <authorList>
            <person name="Schwalen C.J."/>
            <person name="Hudson G.A."/>
            <person name="Mitchell D.A."/>
        </authorList>
    </citation>
    <scope>NUCLEOTIDE SEQUENCE [LARGE SCALE GENOMIC DNA]</scope>
    <source>
        <strain evidence="2 3">ATCC 21389</strain>
    </source>
</reference>
<dbReference type="OrthoDB" id="62093at2"/>
<dbReference type="PANTHER" id="PTHR43245:SF13">
    <property type="entry name" value="UDP-D-APIOSE_UDP-D-XYLOSE SYNTHASE 2"/>
    <property type="match status" value="1"/>
</dbReference>
<dbReference type="Gene3D" id="3.40.50.720">
    <property type="entry name" value="NAD(P)-binding Rossmann-like Domain"/>
    <property type="match status" value="1"/>
</dbReference>
<evidence type="ECO:0000313" key="3">
    <source>
        <dbReference type="Proteomes" id="UP000248039"/>
    </source>
</evidence>
<dbReference type="SUPFAM" id="SSF51735">
    <property type="entry name" value="NAD(P)-binding Rossmann-fold domains"/>
    <property type="match status" value="1"/>
</dbReference>
<dbReference type="InterPro" id="IPR001509">
    <property type="entry name" value="Epimerase_deHydtase"/>
</dbReference>
<evidence type="ECO:0000259" key="1">
    <source>
        <dbReference type="Pfam" id="PF01370"/>
    </source>
</evidence>
<organism evidence="2 3">
    <name type="scientific">Streptomyces tateyamensis</name>
    <dbReference type="NCBI Taxonomy" id="565073"/>
    <lineage>
        <taxon>Bacteria</taxon>
        <taxon>Bacillati</taxon>
        <taxon>Actinomycetota</taxon>
        <taxon>Actinomycetes</taxon>
        <taxon>Kitasatosporales</taxon>
        <taxon>Streptomycetaceae</taxon>
        <taxon>Streptomyces</taxon>
    </lineage>
</organism>
<dbReference type="RefSeq" id="WP_110673218.1">
    <property type="nucleotide sequence ID" value="NZ_PYBW01000155.1"/>
</dbReference>
<dbReference type="AlphaFoldDB" id="A0A2V4N0M8"/>
<accession>A0A2V4N0M8</accession>
<dbReference type="Pfam" id="PF01370">
    <property type="entry name" value="Epimerase"/>
    <property type="match status" value="1"/>
</dbReference>
<dbReference type="InterPro" id="IPR036291">
    <property type="entry name" value="NAD(P)-bd_dom_sf"/>
</dbReference>
<feature type="domain" description="NAD-dependent epimerase/dehydratase" evidence="1">
    <location>
        <begin position="3"/>
        <end position="222"/>
    </location>
</feature>
<dbReference type="Proteomes" id="UP000248039">
    <property type="component" value="Unassembled WGS sequence"/>
</dbReference>
<evidence type="ECO:0000313" key="2">
    <source>
        <dbReference type="EMBL" id="PYC67084.1"/>
    </source>
</evidence>
<sequence>MRVLLLGAGGYIGRRVADRLLQDRDLQVTVLGRRDAADIRFDLAAGSPGALARFLDAVAPHVVINCAGATYGTPRALVRANAIAVATVCEAIRRSREPARLVHLASAAEYGPVPFGTPVAESSEPRPVGPYGVSKLAGTELVLGSGLDAAVLRAFDVVGPGAPAASLFGRLAEGLRRAIEQQEPQVRMPDLSAFRDFVDVRDVARAVCAAAVSAATGVINIGTGHAVRAREAADLLVRVSGFEGSLTEELRPPALVPAQAVAEPGSRAVATLAPLPPVEPVPWRQADVRTARERLGWRAGTPLEESFGDVWLETACRV</sequence>
<proteinExistence type="predicted"/>
<dbReference type="PANTHER" id="PTHR43245">
    <property type="entry name" value="BIFUNCTIONAL POLYMYXIN RESISTANCE PROTEIN ARNA"/>
    <property type="match status" value="1"/>
</dbReference>
<dbReference type="InterPro" id="IPR050177">
    <property type="entry name" value="Lipid_A_modif_metabolic_enz"/>
</dbReference>
<name>A0A2V4N0M8_9ACTN</name>
<comment type="caution">
    <text evidence="2">The sequence shown here is derived from an EMBL/GenBank/DDBJ whole genome shotgun (WGS) entry which is preliminary data.</text>
</comment>